<proteinExistence type="predicted"/>
<evidence type="ECO:0000313" key="1">
    <source>
        <dbReference type="EMBL" id="KGP62174.1"/>
    </source>
</evidence>
<gene>
    <name evidence="1" type="ORF">EP47_08820</name>
</gene>
<accession>A0A0A2SRT9</accession>
<comment type="caution">
    <text evidence="1">The sequence shown here is derived from an EMBL/GenBank/DDBJ whole genome shotgun (WGS) entry which is preliminary data.</text>
</comment>
<dbReference type="AlphaFoldDB" id="A0A0A2SRT9"/>
<evidence type="ECO:0000313" key="2">
    <source>
        <dbReference type="Proteomes" id="UP000054422"/>
    </source>
</evidence>
<sequence>MKFKFENTFFGQKKEQTIGNGSISITDNIKIKKGGISTQDGGCFGESHITVTLPHITFDNKGSDNSYSYTFKF</sequence>
<reference evidence="1 2" key="1">
    <citation type="submission" date="2014-05" db="EMBL/GenBank/DDBJ databases">
        <authorList>
            <person name="Rizzardi K."/>
            <person name="Winiecka-Krusnell J."/>
            <person name="Ramliden M."/>
            <person name="Alm E."/>
            <person name="Andersson S."/>
            <person name="Byfors S."/>
        </authorList>
    </citation>
    <scope>NUCLEOTIDE SEQUENCE [LARGE SCALE GENOMIC DNA]</scope>
    <source>
        <strain evidence="1 2">LEGN</strain>
    </source>
</reference>
<dbReference type="EMBL" id="JNCF01000101">
    <property type="protein sequence ID" value="KGP62174.1"/>
    <property type="molecule type" value="Genomic_DNA"/>
</dbReference>
<name>A0A0A2SRT9_9GAMM</name>
<dbReference type="RefSeq" id="WP_035891629.1">
    <property type="nucleotide sequence ID" value="NZ_JNCF01000101.1"/>
</dbReference>
<keyword evidence="2" id="KW-1185">Reference proteome</keyword>
<organism evidence="1 2">
    <name type="scientific">Legionella norrlandica</name>
    <dbReference type="NCBI Taxonomy" id="1498499"/>
    <lineage>
        <taxon>Bacteria</taxon>
        <taxon>Pseudomonadati</taxon>
        <taxon>Pseudomonadota</taxon>
        <taxon>Gammaproteobacteria</taxon>
        <taxon>Legionellales</taxon>
        <taxon>Legionellaceae</taxon>
        <taxon>Legionella</taxon>
    </lineage>
</organism>
<dbReference type="OrthoDB" id="5652977at2"/>
<dbReference type="Proteomes" id="UP000054422">
    <property type="component" value="Unassembled WGS sequence"/>
</dbReference>
<protein>
    <submittedName>
        <fullName evidence="1">Uncharacterized protein</fullName>
    </submittedName>
</protein>